<dbReference type="AlphaFoldDB" id="A0A3B1KC57"/>
<dbReference type="Proteomes" id="UP000018467">
    <property type="component" value="Unassembled WGS sequence"/>
</dbReference>
<reference evidence="3" key="2">
    <citation type="journal article" date="2014" name="Nat. Commun.">
        <title>The cavefish genome reveals candidate genes for eye loss.</title>
        <authorList>
            <person name="McGaugh S.E."/>
            <person name="Gross J.B."/>
            <person name="Aken B."/>
            <person name="Blin M."/>
            <person name="Borowsky R."/>
            <person name="Chalopin D."/>
            <person name="Hinaux H."/>
            <person name="Jeffery W.R."/>
            <person name="Keene A."/>
            <person name="Ma L."/>
            <person name="Minx P."/>
            <person name="Murphy D."/>
            <person name="O'Quin K.E."/>
            <person name="Retaux S."/>
            <person name="Rohner N."/>
            <person name="Searle S.M."/>
            <person name="Stahl B.A."/>
            <person name="Tabin C."/>
            <person name="Volff J.N."/>
            <person name="Yoshizawa M."/>
            <person name="Warren W.C."/>
        </authorList>
    </citation>
    <scope>NUCLEOTIDE SEQUENCE [LARGE SCALE GENOMIC DNA]</scope>
    <source>
        <strain evidence="3">female</strain>
    </source>
</reference>
<keyword evidence="3" id="KW-1185">Reference proteome</keyword>
<name>A0A3B1KC57_ASTMX</name>
<evidence type="ECO:0000256" key="1">
    <source>
        <dbReference type="SAM" id="MobiDB-lite"/>
    </source>
</evidence>
<dbReference type="PANTHER" id="PTHR34141:SF1">
    <property type="match status" value="1"/>
</dbReference>
<protein>
    <submittedName>
        <fullName evidence="2">Uncharacterized protein</fullName>
    </submittedName>
</protein>
<evidence type="ECO:0000313" key="2">
    <source>
        <dbReference type="Ensembl" id="ENSAMXP00000051269.1"/>
    </source>
</evidence>
<reference evidence="2" key="4">
    <citation type="submission" date="2025-09" db="UniProtKB">
        <authorList>
            <consortium name="Ensembl"/>
        </authorList>
    </citation>
    <scope>IDENTIFICATION</scope>
</reference>
<sequence length="229" mass="24874">TVGFPWSAPVLSQLLGAGRGAGEIREKGPAHAQSRGRCSTARAPPVTPPYRPRSVEPSPDPPRRRPSDPTAETAGPPDDERGRARRAPRLPDEGQNDGARGASTPPVAARAQPHFAPWPTDPALRANPYLEVTDLTCRLPLPTLFQHARDLHPLPRIFKGQRELTGRRQVPRRFPGRGPLSRGEPIPGSPALHKEKRTLPVAPLASPGSFAYPHWPPRGAYLRHSGFGI</sequence>
<reference evidence="2" key="3">
    <citation type="submission" date="2025-08" db="UniProtKB">
        <authorList>
            <consortium name="Ensembl"/>
        </authorList>
    </citation>
    <scope>IDENTIFICATION</scope>
</reference>
<dbReference type="STRING" id="7994.ENSAMXP00000051269"/>
<dbReference type="Ensembl" id="ENSAMXT00000053994.1">
    <property type="protein sequence ID" value="ENSAMXP00000051269.1"/>
    <property type="gene ID" value="ENSAMXG00000034184.1"/>
</dbReference>
<feature type="region of interest" description="Disordered" evidence="1">
    <location>
        <begin position="165"/>
        <end position="194"/>
    </location>
</feature>
<dbReference type="GeneTree" id="ENSGT00940000167288"/>
<accession>A0A3B1KC57</accession>
<reference evidence="3" key="1">
    <citation type="submission" date="2013-03" db="EMBL/GenBank/DDBJ databases">
        <authorList>
            <person name="Jeffery W."/>
            <person name="Warren W."/>
            <person name="Wilson R.K."/>
        </authorList>
    </citation>
    <scope>NUCLEOTIDE SEQUENCE</scope>
    <source>
        <strain evidence="3">female</strain>
    </source>
</reference>
<dbReference type="PANTHER" id="PTHR34141">
    <property type="match status" value="1"/>
</dbReference>
<dbReference type="Bgee" id="ENSAMXG00000034184">
    <property type="expression patterns" value="Expressed in testis and 14 other cell types or tissues"/>
</dbReference>
<evidence type="ECO:0000313" key="3">
    <source>
        <dbReference type="Proteomes" id="UP000018467"/>
    </source>
</evidence>
<organism evidence="2 3">
    <name type="scientific">Astyanax mexicanus</name>
    <name type="common">Blind cave fish</name>
    <name type="synonym">Astyanax fasciatus mexicanus</name>
    <dbReference type="NCBI Taxonomy" id="7994"/>
    <lineage>
        <taxon>Eukaryota</taxon>
        <taxon>Metazoa</taxon>
        <taxon>Chordata</taxon>
        <taxon>Craniata</taxon>
        <taxon>Vertebrata</taxon>
        <taxon>Euteleostomi</taxon>
        <taxon>Actinopterygii</taxon>
        <taxon>Neopterygii</taxon>
        <taxon>Teleostei</taxon>
        <taxon>Ostariophysi</taxon>
        <taxon>Characiformes</taxon>
        <taxon>Characoidei</taxon>
        <taxon>Acestrorhamphidae</taxon>
        <taxon>Acestrorhamphinae</taxon>
        <taxon>Astyanax</taxon>
    </lineage>
</organism>
<dbReference type="InParanoid" id="A0A3B1KC57"/>
<feature type="region of interest" description="Disordered" evidence="1">
    <location>
        <begin position="21"/>
        <end position="122"/>
    </location>
</feature>
<proteinExistence type="predicted"/>